<proteinExistence type="predicted"/>
<dbReference type="EMBL" id="CP116968">
    <property type="protein sequence ID" value="WNM62157.1"/>
    <property type="molecule type" value="Genomic_DNA"/>
</dbReference>
<dbReference type="RefSeq" id="WP_312745236.1">
    <property type="nucleotide sequence ID" value="NZ_CP116968.1"/>
</dbReference>
<evidence type="ECO:0000256" key="1">
    <source>
        <dbReference type="SAM" id="MobiDB-lite"/>
    </source>
</evidence>
<reference evidence="2 3" key="1">
    <citation type="submission" date="2023-01" db="EMBL/GenBank/DDBJ databases">
        <title>Cultivation and genomic characterization of new, ubiquitous marine nitrite-oxidizing bacteria from the Nitrospirales.</title>
        <authorList>
            <person name="Mueller A.J."/>
            <person name="Daebeler A."/>
            <person name="Herbold C.W."/>
            <person name="Kirkegaard R.H."/>
            <person name="Daims H."/>
        </authorList>
    </citation>
    <scope>NUCLEOTIDE SEQUENCE [LARGE SCALE GENOMIC DNA]</scope>
    <source>
        <strain evidence="2 3">DK</strain>
    </source>
</reference>
<protein>
    <submittedName>
        <fullName evidence="2">Uncharacterized protein</fullName>
    </submittedName>
</protein>
<dbReference type="AlphaFoldDB" id="A0AA96JVU5"/>
<name>A0AA96JVU5_9BACT</name>
<sequence length="59" mass="6524">MARDSSIAREGDSDNQETKIQRMKETGTNEPSLARLNPEKEGDLLERNGGAQDDSARSF</sequence>
<feature type="compositionally biased region" description="Basic and acidic residues" evidence="1">
    <location>
        <begin position="37"/>
        <end position="46"/>
    </location>
</feature>
<evidence type="ECO:0000313" key="3">
    <source>
        <dbReference type="Proteomes" id="UP001302494"/>
    </source>
</evidence>
<accession>A0AA96JVU5</accession>
<keyword evidence="3" id="KW-1185">Reference proteome</keyword>
<dbReference type="KEGG" id="nneo:PQG83_20825"/>
<organism evidence="2 3">
    <name type="scientific">Candidatus Nitrospira neomarina</name>
    <dbReference type="NCBI Taxonomy" id="3020899"/>
    <lineage>
        <taxon>Bacteria</taxon>
        <taxon>Pseudomonadati</taxon>
        <taxon>Nitrospirota</taxon>
        <taxon>Nitrospiria</taxon>
        <taxon>Nitrospirales</taxon>
        <taxon>Nitrospiraceae</taxon>
        <taxon>Nitrospira</taxon>
    </lineage>
</organism>
<feature type="compositionally biased region" description="Basic and acidic residues" evidence="1">
    <location>
        <begin position="1"/>
        <end position="27"/>
    </location>
</feature>
<feature type="region of interest" description="Disordered" evidence="1">
    <location>
        <begin position="1"/>
        <end position="59"/>
    </location>
</feature>
<dbReference type="Proteomes" id="UP001302494">
    <property type="component" value="Chromosome"/>
</dbReference>
<evidence type="ECO:0000313" key="2">
    <source>
        <dbReference type="EMBL" id="WNM62157.1"/>
    </source>
</evidence>
<gene>
    <name evidence="2" type="ORF">PQG83_20825</name>
</gene>